<feature type="transmembrane region" description="Helical" evidence="1">
    <location>
        <begin position="102"/>
        <end position="120"/>
    </location>
</feature>
<feature type="transmembrane region" description="Helical" evidence="1">
    <location>
        <begin position="444"/>
        <end position="467"/>
    </location>
</feature>
<feature type="transmembrane region" description="Helical" evidence="1">
    <location>
        <begin position="125"/>
        <end position="146"/>
    </location>
</feature>
<feature type="transmembrane region" description="Helical" evidence="1">
    <location>
        <begin position="348"/>
        <end position="365"/>
    </location>
</feature>
<organism evidence="2 5">
    <name type="scientific">Fulvivirga sedimenti</name>
    <dbReference type="NCBI Taxonomy" id="2879465"/>
    <lineage>
        <taxon>Bacteria</taxon>
        <taxon>Pseudomonadati</taxon>
        <taxon>Bacteroidota</taxon>
        <taxon>Cytophagia</taxon>
        <taxon>Cytophagales</taxon>
        <taxon>Fulvivirgaceae</taxon>
        <taxon>Fulvivirga</taxon>
    </lineage>
</organism>
<feature type="transmembrane region" description="Helical" evidence="1">
    <location>
        <begin position="152"/>
        <end position="168"/>
    </location>
</feature>
<dbReference type="AlphaFoldDB" id="A0A9X1HND1"/>
<feature type="transmembrane region" description="Helical" evidence="1">
    <location>
        <begin position="227"/>
        <end position="245"/>
    </location>
</feature>
<keyword evidence="1" id="KW-1133">Transmembrane helix</keyword>
<evidence type="ECO:0000313" key="3">
    <source>
        <dbReference type="EMBL" id="MCA6076520.1"/>
    </source>
</evidence>
<name>A0A9X1HND1_9BACT</name>
<dbReference type="EMBL" id="JAIXNE010000002">
    <property type="protein sequence ID" value="MCA6075343.1"/>
    <property type="molecule type" value="Genomic_DNA"/>
</dbReference>
<keyword evidence="5" id="KW-1185">Reference proteome</keyword>
<dbReference type="InterPro" id="IPR018580">
    <property type="entry name" value="Uncharacterised_YfhO"/>
</dbReference>
<dbReference type="PANTHER" id="PTHR38454:SF1">
    <property type="entry name" value="INTEGRAL MEMBRANE PROTEIN"/>
    <property type="match status" value="1"/>
</dbReference>
<sequence length="817" mass="90718">MRKISFQAHILPHLVAIVVFLVVTVIFFSPVFFSGRSLDQHDINQWKGGAQEIIQNRELTGEEPLWTNSMFSGMPAYLVDVKWSDSLLTNFKIAVSLGLPHPVRNIFLAMLSFYILLLAFKVRPYLAIGGALAFGLSSYFIIGIAAGHNARIGAIAFMPLVLAGIHVAFKRNLWLGGGLTALAVALQLRDNHLQITYYLLFFVVLYGIIQLIQFVRSGDLMGFVKPAGVLVVAALLAFGTFYGKFKSISEYSRYSMRGVSELKADVNSGENESGLKKDYAFQYSYGLDEPMTLFIPAFLGGTSSHLFVQDEDSETLQALRTAPDPQLANQLARYSGAYWGPQPYSSPYYAGAVVVFLFVLGILFAEKRYVIWLVSISVLGVLLAYGDSLAWFNYAMFDYFPGYNKFRSVTFAIILPLLAMPLLGMLGLERLLSLKPDQKTRKKLLIGIGIPAGICVLVVLFAGMAGFTRAGEEQLPQWFLNALQADRASLMRSDALRSLVIVGISGILVYFGWIGRLKPLIWMGGLVILMLADAWMVDARYFGEDNYRRKSDNSFLTATNADKEILKDKSPGYRVLNLQNPWSEARTSYFHQSLGGYHGAKIRRYQDLIDYCIDPEIQEMIQGLQSGNPDLSGYGVLNMLNAKYIVFGPERENIIPNNTVNGNAWFVTSVRSVESADAELQATCEINTRETAVVDASKFGGLKSTYNEGSIEVESYLPNRIVYKTENASDGLAVFSEIYYPHGWKVTIDGQDASMLRANYVLRALEIPAGSHTVVFSFEPTVYAVGNTVILISTIVLILGFFIAVAYSILQWRRTAA</sequence>
<gene>
    <name evidence="2" type="ORF">LDX50_10710</name>
    <name evidence="3" type="ORF">LDX50_16680</name>
    <name evidence="4" type="ORF">LDX50_22400</name>
</gene>
<feature type="transmembrane region" description="Helical" evidence="1">
    <location>
        <begin position="12"/>
        <end position="33"/>
    </location>
</feature>
<dbReference type="EMBL" id="JAIXNE010000003">
    <property type="protein sequence ID" value="MCA6076520.1"/>
    <property type="molecule type" value="Genomic_DNA"/>
</dbReference>
<accession>A0A9X1HND1</accession>
<dbReference type="RefSeq" id="WP_225698446.1">
    <property type="nucleotide sequence ID" value="NZ_JAIXNE010000002.1"/>
</dbReference>
<evidence type="ECO:0000313" key="2">
    <source>
        <dbReference type="EMBL" id="MCA6075343.1"/>
    </source>
</evidence>
<dbReference type="EMBL" id="JAIXNE010000004">
    <property type="protein sequence ID" value="MCA6077648.1"/>
    <property type="molecule type" value="Genomic_DNA"/>
</dbReference>
<feature type="transmembrane region" description="Helical" evidence="1">
    <location>
        <begin position="370"/>
        <end position="391"/>
    </location>
</feature>
<evidence type="ECO:0000313" key="5">
    <source>
        <dbReference type="Proteomes" id="UP001139409"/>
    </source>
</evidence>
<feature type="transmembrane region" description="Helical" evidence="1">
    <location>
        <begin position="789"/>
        <end position="810"/>
    </location>
</feature>
<feature type="transmembrane region" description="Helical" evidence="1">
    <location>
        <begin position="195"/>
        <end position="215"/>
    </location>
</feature>
<proteinExistence type="predicted"/>
<protein>
    <submittedName>
        <fullName evidence="2">YfhO family protein</fullName>
    </submittedName>
</protein>
<dbReference type="Proteomes" id="UP001139409">
    <property type="component" value="Unassembled WGS sequence"/>
</dbReference>
<feature type="transmembrane region" description="Helical" evidence="1">
    <location>
        <begin position="411"/>
        <end position="432"/>
    </location>
</feature>
<dbReference type="PANTHER" id="PTHR38454">
    <property type="entry name" value="INTEGRAL MEMBRANE PROTEIN-RELATED"/>
    <property type="match status" value="1"/>
</dbReference>
<keyword evidence="1" id="KW-0472">Membrane</keyword>
<feature type="transmembrane region" description="Helical" evidence="1">
    <location>
        <begin position="495"/>
        <end position="513"/>
    </location>
</feature>
<feature type="transmembrane region" description="Helical" evidence="1">
    <location>
        <begin position="520"/>
        <end position="537"/>
    </location>
</feature>
<keyword evidence="1" id="KW-0812">Transmembrane</keyword>
<reference evidence="2" key="1">
    <citation type="submission" date="2021-09" db="EMBL/GenBank/DDBJ databases">
        <title>Fulvivirga sp. isolated from coastal sediment.</title>
        <authorList>
            <person name="Yu H."/>
        </authorList>
    </citation>
    <scope>NUCLEOTIDE SEQUENCE</scope>
    <source>
        <strain evidence="2">1062</strain>
    </source>
</reference>
<comment type="caution">
    <text evidence="2">The sequence shown here is derived from an EMBL/GenBank/DDBJ whole genome shotgun (WGS) entry which is preliminary data.</text>
</comment>
<evidence type="ECO:0000313" key="4">
    <source>
        <dbReference type="EMBL" id="MCA6077648.1"/>
    </source>
</evidence>
<dbReference type="Pfam" id="PF09586">
    <property type="entry name" value="YfhO"/>
    <property type="match status" value="1"/>
</dbReference>
<evidence type="ECO:0000256" key="1">
    <source>
        <dbReference type="SAM" id="Phobius"/>
    </source>
</evidence>